<dbReference type="InterPro" id="IPR018060">
    <property type="entry name" value="HTH_AraC"/>
</dbReference>
<dbReference type="InterPro" id="IPR003313">
    <property type="entry name" value="AraC-bd"/>
</dbReference>
<keyword evidence="6" id="KW-0503">Monooxygenase</keyword>
<dbReference type="SUPFAM" id="SSF51182">
    <property type="entry name" value="RmlC-like cupins"/>
    <property type="match status" value="1"/>
</dbReference>
<proteinExistence type="predicted"/>
<evidence type="ECO:0000256" key="2">
    <source>
        <dbReference type="ARBA" id="ARBA00023125"/>
    </source>
</evidence>
<evidence type="ECO:0000313" key="6">
    <source>
        <dbReference type="EMBL" id="MBB6083165.1"/>
    </source>
</evidence>
<dbReference type="NCBIfam" id="TIGR02297">
    <property type="entry name" value="HpaA"/>
    <property type="match status" value="1"/>
</dbReference>
<dbReference type="RefSeq" id="WP_151025628.1">
    <property type="nucleotide sequence ID" value="NZ_JACHIB010000006.1"/>
</dbReference>
<evidence type="ECO:0000256" key="3">
    <source>
        <dbReference type="ARBA" id="ARBA00023163"/>
    </source>
</evidence>
<organism evidence="6 7">
    <name type="scientific">Castellaniella defragrans</name>
    <name type="common">Alcaligenes defragrans</name>
    <dbReference type="NCBI Taxonomy" id="75697"/>
    <lineage>
        <taxon>Bacteria</taxon>
        <taxon>Pseudomonadati</taxon>
        <taxon>Pseudomonadota</taxon>
        <taxon>Betaproteobacteria</taxon>
        <taxon>Burkholderiales</taxon>
        <taxon>Alcaligenaceae</taxon>
        <taxon>Castellaniella</taxon>
    </lineage>
</organism>
<accession>A0A7W9WNW0</accession>
<keyword evidence="2" id="KW-0238">DNA-binding</keyword>
<dbReference type="Gene3D" id="2.60.120.10">
    <property type="entry name" value="Jelly Rolls"/>
    <property type="match status" value="1"/>
</dbReference>
<dbReference type="Pfam" id="PF02311">
    <property type="entry name" value="AraC_binding"/>
    <property type="match status" value="1"/>
</dbReference>
<feature type="compositionally biased region" description="Low complexity" evidence="4">
    <location>
        <begin position="293"/>
        <end position="313"/>
    </location>
</feature>
<dbReference type="GO" id="GO:0043565">
    <property type="term" value="F:sequence-specific DNA binding"/>
    <property type="evidence" value="ECO:0007669"/>
    <property type="project" value="InterPro"/>
</dbReference>
<dbReference type="InterPro" id="IPR014710">
    <property type="entry name" value="RmlC-like_jellyroll"/>
</dbReference>
<protein>
    <submittedName>
        <fullName evidence="6">AraC family 4-hydroxyphenylacetate 3-monooxygenase operon regulatory protein</fullName>
    </submittedName>
</protein>
<reference evidence="6 7" key="1">
    <citation type="submission" date="2020-08" db="EMBL/GenBank/DDBJ databases">
        <title>Genomic Encyclopedia of Type Strains, Phase IV (KMG-IV): sequencing the most valuable type-strain genomes for metagenomic binning, comparative biology and taxonomic classification.</title>
        <authorList>
            <person name="Goeker M."/>
        </authorList>
    </citation>
    <scope>NUCLEOTIDE SEQUENCE [LARGE SCALE GENOMIC DNA]</scope>
    <source>
        <strain evidence="6 7">DSM 12141</strain>
    </source>
</reference>
<dbReference type="AlphaFoldDB" id="A0A7W9WNW0"/>
<dbReference type="Proteomes" id="UP000541136">
    <property type="component" value="Unassembled WGS sequence"/>
</dbReference>
<dbReference type="InterPro" id="IPR011983">
    <property type="entry name" value="HpaA_TReg"/>
</dbReference>
<keyword evidence="1" id="KW-0805">Transcription regulation</keyword>
<dbReference type="Gene3D" id="1.10.10.60">
    <property type="entry name" value="Homeodomain-like"/>
    <property type="match status" value="1"/>
</dbReference>
<evidence type="ECO:0000313" key="7">
    <source>
        <dbReference type="Proteomes" id="UP000541136"/>
    </source>
</evidence>
<name>A0A7W9WNW0_CASDE</name>
<evidence type="ECO:0000256" key="1">
    <source>
        <dbReference type="ARBA" id="ARBA00023015"/>
    </source>
</evidence>
<dbReference type="PROSITE" id="PS01124">
    <property type="entry name" value="HTH_ARAC_FAMILY_2"/>
    <property type="match status" value="1"/>
</dbReference>
<dbReference type="GO" id="GO:0003700">
    <property type="term" value="F:DNA-binding transcription factor activity"/>
    <property type="evidence" value="ECO:0007669"/>
    <property type="project" value="InterPro"/>
</dbReference>
<keyword evidence="6" id="KW-0560">Oxidoreductase</keyword>
<dbReference type="Pfam" id="PF12833">
    <property type="entry name" value="HTH_18"/>
    <property type="match status" value="1"/>
</dbReference>
<sequence length="313" mass="35046">MSRQDIPNLDLSHIAGPDHADADLHYEALGTLASQLGRSMAMHRHDQFFQVHYVLEGMVRVQLEDGLYRLRGPMVFLTPPAFLHAFVTDDDADGHVLTVRPQSLWPMPHDDTVWPASGAQIAPVCLSIGALEGEHADEARRMDQLFDLLRREHAGRRPGRDQSLLLLARLIFISLLRLSSQALGSPPPCREELQLFQQFSALMEARFREHWTLSRYAAELGIGEQRLNEVCRRMTGKPPKRLINDRLMQEARRLLLYSGQAVSQVGYALGFDDPAYFGRFFLRQADESPGSYRARMAGAPGRRAAGPGPADAG</sequence>
<feature type="region of interest" description="Disordered" evidence="4">
    <location>
        <begin position="292"/>
        <end position="313"/>
    </location>
</feature>
<dbReference type="SUPFAM" id="SSF46689">
    <property type="entry name" value="Homeodomain-like"/>
    <property type="match status" value="1"/>
</dbReference>
<comment type="caution">
    <text evidence="6">The sequence shown here is derived from an EMBL/GenBank/DDBJ whole genome shotgun (WGS) entry which is preliminary data.</text>
</comment>
<dbReference type="GO" id="GO:0004497">
    <property type="term" value="F:monooxygenase activity"/>
    <property type="evidence" value="ECO:0007669"/>
    <property type="project" value="UniProtKB-KW"/>
</dbReference>
<evidence type="ECO:0000259" key="5">
    <source>
        <dbReference type="PROSITE" id="PS01124"/>
    </source>
</evidence>
<dbReference type="SMART" id="SM00342">
    <property type="entry name" value="HTH_ARAC"/>
    <property type="match status" value="1"/>
</dbReference>
<dbReference type="PANTHER" id="PTHR43280:SF19">
    <property type="entry name" value="4-HYDROXYPHENYLACETATE CATABOLISM PROTEIN"/>
    <property type="match status" value="1"/>
</dbReference>
<feature type="domain" description="HTH araC/xylS-type" evidence="5">
    <location>
        <begin position="197"/>
        <end position="295"/>
    </location>
</feature>
<dbReference type="InterPro" id="IPR009057">
    <property type="entry name" value="Homeodomain-like_sf"/>
</dbReference>
<gene>
    <name evidence="6" type="ORF">HNR28_001202</name>
</gene>
<dbReference type="PANTHER" id="PTHR43280">
    <property type="entry name" value="ARAC-FAMILY TRANSCRIPTIONAL REGULATOR"/>
    <property type="match status" value="1"/>
</dbReference>
<dbReference type="EMBL" id="JACHIB010000006">
    <property type="protein sequence ID" value="MBB6083165.1"/>
    <property type="molecule type" value="Genomic_DNA"/>
</dbReference>
<dbReference type="InterPro" id="IPR011051">
    <property type="entry name" value="RmlC_Cupin_sf"/>
</dbReference>
<keyword evidence="3" id="KW-0804">Transcription</keyword>
<evidence type="ECO:0000256" key="4">
    <source>
        <dbReference type="SAM" id="MobiDB-lite"/>
    </source>
</evidence>